<dbReference type="KEGG" id="mpof:MPOR_35860"/>
<organism evidence="1 2">
    <name type="scientific">Mycolicibacterium poriferae</name>
    <dbReference type="NCBI Taxonomy" id="39694"/>
    <lineage>
        <taxon>Bacteria</taxon>
        <taxon>Bacillati</taxon>
        <taxon>Actinomycetota</taxon>
        <taxon>Actinomycetes</taxon>
        <taxon>Mycobacteriales</taxon>
        <taxon>Mycobacteriaceae</taxon>
        <taxon>Mycolicibacterium</taxon>
    </lineage>
</organism>
<dbReference type="NCBIfam" id="NF047719">
    <property type="entry name" value="SCO6745_fam_HTH"/>
    <property type="match status" value="1"/>
</dbReference>
<dbReference type="Proteomes" id="UP000466785">
    <property type="component" value="Chromosome"/>
</dbReference>
<evidence type="ECO:0000313" key="2">
    <source>
        <dbReference type="Proteomes" id="UP000466785"/>
    </source>
</evidence>
<gene>
    <name evidence="1" type="ORF">MPOR_35860</name>
</gene>
<accession>A0A6N4VEP7</accession>
<dbReference type="Pfam" id="PF21863">
    <property type="entry name" value="HTH_67"/>
    <property type="match status" value="1"/>
</dbReference>
<proteinExistence type="predicted"/>
<keyword evidence="2" id="KW-1185">Reference proteome</keyword>
<protein>
    <recommendedName>
        <fullName evidence="3">SalK</fullName>
    </recommendedName>
</protein>
<dbReference type="EMBL" id="AP022570">
    <property type="protein sequence ID" value="BBX52560.1"/>
    <property type="molecule type" value="Genomic_DNA"/>
</dbReference>
<evidence type="ECO:0008006" key="3">
    <source>
        <dbReference type="Google" id="ProtNLM"/>
    </source>
</evidence>
<name>A0A6N4VEP7_9MYCO</name>
<dbReference type="InterPro" id="IPR054058">
    <property type="entry name" value="HTH_67"/>
</dbReference>
<dbReference type="AlphaFoldDB" id="A0A6N4VEP7"/>
<evidence type="ECO:0000313" key="1">
    <source>
        <dbReference type="EMBL" id="BBX52560.1"/>
    </source>
</evidence>
<sequence length="327" mass="35407">MAISVLISCPVTTRKFAPGTLADLSAGQWLTALVTREPSLARRLFDRVEPVHAVTYFAPEARTTFDQLGMRGFWMGYFAARSAPLGRVPAEIVTAAFYNFTPERVAKSLSGAWSVISPSDALRAREQSAAAALRRCGVADDEAGVAAELAMKAATGAEVGGRTLYAANRALELPQDPVARLWQAMTLLREHRGDGHIAVLTALGISGRECNVLHAAAERVPEEMIKRSRDYDDAQWELHRDALRERGLLDTAGVLTEAGRELKQHLEDTTDALALPALAALDDDEVEELFRTLTPITRKVVAAGDIPAATPMGLSRADLDDDSAHLR</sequence>
<reference evidence="1 2" key="1">
    <citation type="journal article" date="2019" name="Emerg. Microbes Infect.">
        <title>Comprehensive subspecies identification of 175 nontuberculous mycobacteria species based on 7547 genomic profiles.</title>
        <authorList>
            <person name="Matsumoto Y."/>
            <person name="Kinjo T."/>
            <person name="Motooka D."/>
            <person name="Nabeya D."/>
            <person name="Jung N."/>
            <person name="Uechi K."/>
            <person name="Horii T."/>
            <person name="Iida T."/>
            <person name="Fujita J."/>
            <person name="Nakamura S."/>
        </authorList>
    </citation>
    <scope>NUCLEOTIDE SEQUENCE [LARGE SCALE GENOMIC DNA]</scope>
    <source>
        <strain evidence="1 2">JCM 12603</strain>
    </source>
</reference>